<dbReference type="PANTHER" id="PTHR30204:SF69">
    <property type="entry name" value="MERR-FAMILY TRANSCRIPTIONAL REGULATOR"/>
    <property type="match status" value="1"/>
</dbReference>
<evidence type="ECO:0000256" key="2">
    <source>
        <dbReference type="ARBA" id="ARBA00023015"/>
    </source>
</evidence>
<reference evidence="7 8" key="1">
    <citation type="submission" date="2018-07" db="EMBL/GenBank/DDBJ databases">
        <title>GABA Modulating Bacteria of the Human Gut Microbiota.</title>
        <authorList>
            <person name="Strandwitz P."/>
            <person name="Kim K.H."/>
            <person name="Terekhova D."/>
            <person name="Liu J.K."/>
            <person name="Sharma A."/>
            <person name="Levering J."/>
            <person name="Mcdonald D."/>
            <person name="Dietrich D."/>
            <person name="Ramadhar T.R."/>
            <person name="Lekbua A."/>
            <person name="Mroue N."/>
            <person name="Liston C."/>
            <person name="Stewart E.J."/>
            <person name="Dubin M.J."/>
            <person name="Zengler K."/>
            <person name="Knight R."/>
            <person name="Gilbert J.A."/>
            <person name="Clardy J."/>
            <person name="Lewis K."/>
        </authorList>
    </citation>
    <scope>NUCLEOTIDE SEQUENCE [LARGE SCALE GENOMIC DNA]</scope>
    <source>
        <strain evidence="7 8">KLE1738</strain>
    </source>
</reference>
<evidence type="ECO:0000313" key="8">
    <source>
        <dbReference type="Proteomes" id="UP000260649"/>
    </source>
</evidence>
<sequence>MIPQETTFTIGQFAAIHGIHKKTLMWYDQVGLLSPAFVGENGYRYYSYRQSARLETILMLRALEVSIPEIKTFLSHRSAGELRRLLTEKIAGVEGQIRRLEEIRHALVRQQASLARLETLPLTQISLVRRETCYLATVPLPGDTPTDREIAAVIDQAKAHQLGHLHEGVYGAMLPVEHLRQGRFTDYTHLFLEVPAPTRRTGLHRRPKGRYLLAYYQGPWQGLPAKYEAILAYARDHELTLTGFAYEKGVNELVIQQDEDYITQIEIPVQDPCSDGSSPRSHRTT</sequence>
<organism evidence="7 8">
    <name type="scientific">Evtepia gabavorous</name>
    <dbReference type="NCBI Taxonomy" id="2211183"/>
    <lineage>
        <taxon>Bacteria</taxon>
        <taxon>Bacillati</taxon>
        <taxon>Bacillota</taxon>
        <taxon>Clostridia</taxon>
        <taxon>Eubacteriales</taxon>
        <taxon>Evtepia</taxon>
    </lineage>
</organism>
<dbReference type="SUPFAM" id="SSF46955">
    <property type="entry name" value="Putative DNA-binding domain"/>
    <property type="match status" value="1"/>
</dbReference>
<keyword evidence="3" id="KW-0238">DNA-binding</keyword>
<dbReference type="InterPro" id="IPR009061">
    <property type="entry name" value="DNA-bd_dom_put_sf"/>
</dbReference>
<feature type="domain" description="HTH merR-type" evidence="6">
    <location>
        <begin position="7"/>
        <end position="76"/>
    </location>
</feature>
<dbReference type="InterPro" id="IPR047057">
    <property type="entry name" value="MerR_fam"/>
</dbReference>
<dbReference type="PROSITE" id="PS50937">
    <property type="entry name" value="HTH_MERR_2"/>
    <property type="match status" value="1"/>
</dbReference>
<evidence type="ECO:0000256" key="5">
    <source>
        <dbReference type="SAM" id="Coils"/>
    </source>
</evidence>
<protein>
    <submittedName>
        <fullName evidence="7">MerR family transcriptional regulator</fullName>
    </submittedName>
</protein>
<dbReference type="GO" id="GO:0003700">
    <property type="term" value="F:DNA-binding transcription factor activity"/>
    <property type="evidence" value="ECO:0007669"/>
    <property type="project" value="InterPro"/>
</dbReference>
<feature type="coiled-coil region" evidence="5">
    <location>
        <begin position="83"/>
        <end position="120"/>
    </location>
</feature>
<evidence type="ECO:0000313" key="7">
    <source>
        <dbReference type="EMBL" id="RFT06427.1"/>
    </source>
</evidence>
<dbReference type="Proteomes" id="UP000260649">
    <property type="component" value="Unassembled WGS sequence"/>
</dbReference>
<dbReference type="RefSeq" id="WP_117142305.1">
    <property type="nucleotide sequence ID" value="NZ_CAKXKJ010000001.1"/>
</dbReference>
<dbReference type="GO" id="GO:0003677">
    <property type="term" value="F:DNA binding"/>
    <property type="evidence" value="ECO:0007669"/>
    <property type="project" value="UniProtKB-KW"/>
</dbReference>
<dbReference type="OrthoDB" id="9773308at2"/>
<keyword evidence="8" id="KW-1185">Reference proteome</keyword>
<keyword evidence="5" id="KW-0175">Coiled coil</keyword>
<keyword evidence="4" id="KW-0804">Transcription</keyword>
<dbReference type="Gene3D" id="1.10.1660.10">
    <property type="match status" value="1"/>
</dbReference>
<keyword evidence="2" id="KW-0805">Transcription regulation</keyword>
<proteinExistence type="predicted"/>
<dbReference type="InterPro" id="IPR011256">
    <property type="entry name" value="Reg_factor_effector_dom_sf"/>
</dbReference>
<dbReference type="SMART" id="SM00422">
    <property type="entry name" value="HTH_MERR"/>
    <property type="match status" value="1"/>
</dbReference>
<dbReference type="GeneID" id="97996533"/>
<dbReference type="PANTHER" id="PTHR30204">
    <property type="entry name" value="REDOX-CYCLING DRUG-SENSING TRANSCRIPTIONAL ACTIVATOR SOXR"/>
    <property type="match status" value="1"/>
</dbReference>
<name>A0A3E2B356_9FIRM</name>
<evidence type="ECO:0000259" key="6">
    <source>
        <dbReference type="PROSITE" id="PS50937"/>
    </source>
</evidence>
<evidence type="ECO:0000256" key="4">
    <source>
        <dbReference type="ARBA" id="ARBA00023163"/>
    </source>
</evidence>
<dbReference type="Gene3D" id="3.20.80.10">
    <property type="entry name" value="Regulatory factor, effector binding domain"/>
    <property type="match status" value="1"/>
</dbReference>
<dbReference type="Pfam" id="PF13411">
    <property type="entry name" value="MerR_1"/>
    <property type="match status" value="1"/>
</dbReference>
<comment type="caution">
    <text evidence="7">The sequence shown here is derived from an EMBL/GenBank/DDBJ whole genome shotgun (WGS) entry which is preliminary data.</text>
</comment>
<dbReference type="SUPFAM" id="SSF55136">
    <property type="entry name" value="Probable bacterial effector-binding domain"/>
    <property type="match status" value="1"/>
</dbReference>
<keyword evidence="1" id="KW-0678">Repressor</keyword>
<dbReference type="InterPro" id="IPR000551">
    <property type="entry name" value="MerR-type_HTH_dom"/>
</dbReference>
<gene>
    <name evidence="7" type="ORF">DV520_07325</name>
</gene>
<dbReference type="AlphaFoldDB" id="A0A3E2B356"/>
<dbReference type="EMBL" id="QQRQ01000010">
    <property type="protein sequence ID" value="RFT06427.1"/>
    <property type="molecule type" value="Genomic_DNA"/>
</dbReference>
<evidence type="ECO:0000256" key="3">
    <source>
        <dbReference type="ARBA" id="ARBA00023125"/>
    </source>
</evidence>
<evidence type="ECO:0000256" key="1">
    <source>
        <dbReference type="ARBA" id="ARBA00022491"/>
    </source>
</evidence>
<accession>A0A3E2B356</accession>